<dbReference type="EMBL" id="NBSK02000005">
    <property type="protein sequence ID" value="KAJ0207541.1"/>
    <property type="molecule type" value="Genomic_DNA"/>
</dbReference>
<proteinExistence type="predicted"/>
<evidence type="ECO:0000313" key="2">
    <source>
        <dbReference type="EMBL" id="KAJ0207541.1"/>
    </source>
</evidence>
<feature type="domain" description="Retroviral polymerase SH3-like" evidence="1">
    <location>
        <begin position="188"/>
        <end position="244"/>
    </location>
</feature>
<dbReference type="AlphaFoldDB" id="A0A9R1VJL1"/>
<gene>
    <name evidence="2" type="ORF">LSAT_V11C500277770</name>
</gene>
<dbReference type="Pfam" id="PF25597">
    <property type="entry name" value="SH3_retrovirus"/>
    <property type="match status" value="1"/>
</dbReference>
<sequence>MSTSLTPKSIVCNKIPPFDKTNFSNWKSKAMEALEFMDFDILDVFNKGPIAAMHQSSNDGASNSMIKGKFVPGYNKEEKRMMNLDIKENSLDDEGKCLMDKTVEYHADISADSIGILDANLPHTAKDLKSEWDDTSTYQNSPINGIVERRNKTLSKAGTTMVIEVGFLLSCWAEATKRKETEHLLFSCVCYILNQRDQCSKFEAKADEGEFIGYSSVSRAFRVFNLSRKIVEETTHVSFDEESFIHDRVGHSSLILNKLTYGPSDPVPEFLPSDTEPVVPNVDKLISSQLISED</sequence>
<dbReference type="Proteomes" id="UP000235145">
    <property type="component" value="Unassembled WGS sequence"/>
</dbReference>
<evidence type="ECO:0000313" key="3">
    <source>
        <dbReference type="Proteomes" id="UP000235145"/>
    </source>
</evidence>
<name>A0A9R1VJL1_LACSA</name>
<dbReference type="InterPro" id="IPR057670">
    <property type="entry name" value="SH3_retrovirus"/>
</dbReference>
<reference evidence="2 3" key="1">
    <citation type="journal article" date="2017" name="Nat. Commun.">
        <title>Genome assembly with in vitro proximity ligation data and whole-genome triplication in lettuce.</title>
        <authorList>
            <person name="Reyes-Chin-Wo S."/>
            <person name="Wang Z."/>
            <person name="Yang X."/>
            <person name="Kozik A."/>
            <person name="Arikit S."/>
            <person name="Song C."/>
            <person name="Xia L."/>
            <person name="Froenicke L."/>
            <person name="Lavelle D.O."/>
            <person name="Truco M.J."/>
            <person name="Xia R."/>
            <person name="Zhu S."/>
            <person name="Xu C."/>
            <person name="Xu H."/>
            <person name="Xu X."/>
            <person name="Cox K."/>
            <person name="Korf I."/>
            <person name="Meyers B.C."/>
            <person name="Michelmore R.W."/>
        </authorList>
    </citation>
    <scope>NUCLEOTIDE SEQUENCE [LARGE SCALE GENOMIC DNA]</scope>
    <source>
        <strain evidence="3">cv. Salinas</strain>
        <tissue evidence="2">Seedlings</tissue>
    </source>
</reference>
<keyword evidence="3" id="KW-1185">Reference proteome</keyword>
<organism evidence="2 3">
    <name type="scientific">Lactuca sativa</name>
    <name type="common">Garden lettuce</name>
    <dbReference type="NCBI Taxonomy" id="4236"/>
    <lineage>
        <taxon>Eukaryota</taxon>
        <taxon>Viridiplantae</taxon>
        <taxon>Streptophyta</taxon>
        <taxon>Embryophyta</taxon>
        <taxon>Tracheophyta</taxon>
        <taxon>Spermatophyta</taxon>
        <taxon>Magnoliopsida</taxon>
        <taxon>eudicotyledons</taxon>
        <taxon>Gunneridae</taxon>
        <taxon>Pentapetalae</taxon>
        <taxon>asterids</taxon>
        <taxon>campanulids</taxon>
        <taxon>Asterales</taxon>
        <taxon>Asteraceae</taxon>
        <taxon>Cichorioideae</taxon>
        <taxon>Cichorieae</taxon>
        <taxon>Lactucinae</taxon>
        <taxon>Lactuca</taxon>
    </lineage>
</organism>
<protein>
    <recommendedName>
        <fullName evidence="1">Retroviral polymerase SH3-like domain-containing protein</fullName>
    </recommendedName>
</protein>
<comment type="caution">
    <text evidence="2">The sequence shown here is derived from an EMBL/GenBank/DDBJ whole genome shotgun (WGS) entry which is preliminary data.</text>
</comment>
<evidence type="ECO:0000259" key="1">
    <source>
        <dbReference type="Pfam" id="PF25597"/>
    </source>
</evidence>
<accession>A0A9R1VJL1</accession>